<evidence type="ECO:0000256" key="3">
    <source>
        <dbReference type="ARBA" id="ARBA00023048"/>
    </source>
</evidence>
<dbReference type="GO" id="GO:0031640">
    <property type="term" value="P:killing of cells of another organism"/>
    <property type="evidence" value="ECO:0007669"/>
    <property type="project" value="UniProtKB-KW"/>
</dbReference>
<dbReference type="GO" id="GO:0042742">
    <property type="term" value="P:defense response to bacterium"/>
    <property type="evidence" value="ECO:0007669"/>
    <property type="project" value="UniProtKB-KW"/>
</dbReference>
<dbReference type="Proteomes" id="UP000752647">
    <property type="component" value="Unassembled WGS sequence"/>
</dbReference>
<dbReference type="RefSeq" id="WP_090090437.1">
    <property type="nucleotide sequence ID" value="NZ_CBCPIF010000001.1"/>
</dbReference>
<evidence type="ECO:0000256" key="2">
    <source>
        <dbReference type="ARBA" id="ARBA00023022"/>
    </source>
</evidence>
<comment type="caution">
    <text evidence="5">The sequence shown here is derived from an EMBL/GenBank/DDBJ whole genome shotgun (WGS) entry which is preliminary data.</text>
</comment>
<keyword evidence="2" id="KW-0044">Antibiotic</keyword>
<dbReference type="AlphaFoldDB" id="A0A9Q3XSU4"/>
<dbReference type="EMBL" id="JAHBFI010000008">
    <property type="protein sequence ID" value="MBZ5962234.1"/>
    <property type="molecule type" value="Genomic_DNA"/>
</dbReference>
<gene>
    <name evidence="5" type="ORF">KIJ12_03510</name>
</gene>
<dbReference type="NCBIfam" id="TIGR01847">
    <property type="entry name" value="bacteriocin_sig"/>
    <property type="match status" value="1"/>
</dbReference>
<accession>A0A9Q3XSU4</accession>
<evidence type="ECO:0000256" key="4">
    <source>
        <dbReference type="SAM" id="MobiDB-lite"/>
    </source>
</evidence>
<name>A0A9Q3XSU4_9LACO</name>
<feature type="region of interest" description="Disordered" evidence="4">
    <location>
        <begin position="1"/>
        <end position="20"/>
    </location>
</feature>
<evidence type="ECO:0000313" key="5">
    <source>
        <dbReference type="EMBL" id="MBZ5962234.1"/>
    </source>
</evidence>
<evidence type="ECO:0000313" key="6">
    <source>
        <dbReference type="Proteomes" id="UP000752647"/>
    </source>
</evidence>
<organism evidence="5 6">
    <name type="scientific">Leuconostoc gasicomitatum</name>
    <dbReference type="NCBI Taxonomy" id="115778"/>
    <lineage>
        <taxon>Bacteria</taxon>
        <taxon>Bacillati</taxon>
        <taxon>Bacillota</taxon>
        <taxon>Bacilli</taxon>
        <taxon>Lactobacillales</taxon>
        <taxon>Lactobacillaceae</taxon>
        <taxon>Leuconostoc</taxon>
        <taxon>Leuconostoc gelidum group</taxon>
    </lineage>
</organism>
<reference evidence="5" key="1">
    <citation type="submission" date="2021-05" db="EMBL/GenBank/DDBJ databases">
        <title>Pangenome of Leuconostoc gelidum warrants species status for Leuconostoc gelidum subsp. gasicomitatum.</title>
        <authorList>
            <person name="Johansson P."/>
            <person name="Sade E."/>
            <person name="Hultman J."/>
            <person name="Auvinen P."/>
            <person name="Bjorkroth J."/>
        </authorList>
    </citation>
    <scope>NUCLEOTIDE SEQUENCE</scope>
    <source>
        <strain evidence="5">A.21.4</strain>
    </source>
</reference>
<dbReference type="InterPro" id="IPR010133">
    <property type="entry name" value="Bacteriocin_signal_seq"/>
</dbReference>
<proteinExistence type="predicted"/>
<protein>
    <submittedName>
        <fullName evidence="5">Bacteriocin</fullName>
    </submittedName>
</protein>
<keyword evidence="3" id="KW-0078">Bacteriocin</keyword>
<keyword evidence="1" id="KW-0929">Antimicrobial</keyword>
<sequence>MNELSEQELSQISGGSKGSIGGYLASTSIGTASGMLKGAWNGRLAGPEGMVIGAGIWGTAGFYGSTITYLGSHY</sequence>
<evidence type="ECO:0000256" key="1">
    <source>
        <dbReference type="ARBA" id="ARBA00022529"/>
    </source>
</evidence>